<evidence type="ECO:0000256" key="12">
    <source>
        <dbReference type="ARBA" id="ARBA00034030"/>
    </source>
</evidence>
<keyword evidence="10 13" id="KW-0472">Membrane</keyword>
<feature type="transmembrane region" description="Helical" evidence="13">
    <location>
        <begin position="457"/>
        <end position="474"/>
    </location>
</feature>
<accession>E2S5F2</accession>
<keyword evidence="6" id="KW-1003">Cell membrane</keyword>
<comment type="catalytic activity">
    <reaction evidence="12">
        <text>Adds an alpha-D-arabinofuranosyl group from trans,octacis-decaprenylphospho-beta-D-arabinofuranose at the 5-O-position of the eighth, tenth and twelfth galactofuranose unit of the galactofuranan chain of [beta-D-galactofuranosyl-(1-&gt;5)-beta-D-galactofuranosyl-(1-&gt;6)]14-beta-D-galactofuranosyl-(1-&gt;5)-beta-D-galactofuranosyl-(1-&gt;4)-alpha-L-rhamnopyranosyl-(1-&gt;3)-N-acetyl-alpha-D-glucosaminyl-diphospho-trans,octacis-decaprenol.</text>
        <dbReference type="EC" id="2.4.2.46"/>
    </reaction>
</comment>
<name>E2S5F2_9CORY</name>
<feature type="transmembrane region" description="Helical" evidence="13">
    <location>
        <begin position="346"/>
        <end position="369"/>
    </location>
</feature>
<dbReference type="InterPro" id="IPR020963">
    <property type="entry name" value="ArabinofuranosylTrfase_AftA_N"/>
</dbReference>
<feature type="transmembrane region" description="Helical" evidence="13">
    <location>
        <begin position="395"/>
        <end position="416"/>
    </location>
</feature>
<reference evidence="16 17" key="1">
    <citation type="submission" date="2010-08" db="EMBL/GenBank/DDBJ databases">
        <authorList>
            <person name="Muzny D."/>
            <person name="Qin X."/>
            <person name="Buhay C."/>
            <person name="Dugan-Rocha S."/>
            <person name="Ding Y."/>
            <person name="Chen G."/>
            <person name="Hawes A."/>
            <person name="Holder M."/>
            <person name="Jhangiani S."/>
            <person name="Johnson A."/>
            <person name="Khan Z."/>
            <person name="Li Z."/>
            <person name="Liu W."/>
            <person name="Liu X."/>
            <person name="Perez L."/>
            <person name="Shen H."/>
            <person name="Wang Q."/>
            <person name="Watt J."/>
            <person name="Xi L."/>
            <person name="Xin Y."/>
            <person name="Zhou J."/>
            <person name="Deng J."/>
            <person name="Jiang H."/>
            <person name="Liu Y."/>
            <person name="Qu J."/>
            <person name="Song X.-Z."/>
            <person name="Zhang L."/>
            <person name="Villasana D."/>
            <person name="Johnson A."/>
            <person name="Liu J."/>
            <person name="Liyanage D."/>
            <person name="Lorensuhewa L."/>
            <person name="Robinson T."/>
            <person name="Song A."/>
            <person name="Song B.-B."/>
            <person name="Dinh H."/>
            <person name="Thornton R."/>
            <person name="Coyle M."/>
            <person name="Francisco L."/>
            <person name="Jackson L."/>
            <person name="Javaid M."/>
            <person name="Korchina V."/>
            <person name="Kovar C."/>
            <person name="Mata R."/>
            <person name="Mathew T."/>
            <person name="Ngo R."/>
            <person name="Nguyen L."/>
            <person name="Nguyen N."/>
            <person name="Okwuonu G."/>
            <person name="Ongeri F."/>
            <person name="Pham C."/>
            <person name="Simmons D."/>
            <person name="Wilczek-Boney K."/>
            <person name="Hale W."/>
            <person name="Jakkamsetti A."/>
            <person name="Pham P."/>
            <person name="Ruth R."/>
            <person name="San Lucas F."/>
            <person name="Warren J."/>
            <person name="Zhang J."/>
            <person name="Zhao Z."/>
            <person name="Zhou C."/>
            <person name="Zhu D."/>
            <person name="Lee S."/>
            <person name="Bess C."/>
            <person name="Blankenburg K."/>
            <person name="Forbes L."/>
            <person name="Fu Q."/>
            <person name="Gubbala S."/>
            <person name="Hirani K."/>
            <person name="Jayaseelan J.C."/>
            <person name="Lara F."/>
            <person name="Munidasa M."/>
            <person name="Palculict T."/>
            <person name="Patil S."/>
            <person name="Pu L.-L."/>
            <person name="Saada N."/>
            <person name="Tang L."/>
            <person name="Weissenberger G."/>
            <person name="Zhu Y."/>
            <person name="Hemphill L."/>
            <person name="Shang Y."/>
            <person name="Youmans B."/>
            <person name="Ayvaz T."/>
            <person name="Ross M."/>
            <person name="Santibanez J."/>
            <person name="Aqrawi P."/>
            <person name="Gross S."/>
            <person name="Joshi V."/>
            <person name="Fowler G."/>
            <person name="Nazareth L."/>
            <person name="Reid J."/>
            <person name="Worley K."/>
            <person name="Petrosino J."/>
            <person name="Highlander S."/>
            <person name="Gibbs R."/>
        </authorList>
    </citation>
    <scope>NUCLEOTIDE SEQUENCE [LARGE SCALE GENOMIC DNA]</scope>
    <source>
        <strain evidence="16 17">ATCC 33035</strain>
    </source>
</reference>
<proteinExistence type="inferred from homology"/>
<keyword evidence="17" id="KW-1185">Reference proteome</keyword>
<evidence type="ECO:0000256" key="10">
    <source>
        <dbReference type="ARBA" id="ARBA00023136"/>
    </source>
</evidence>
<comment type="subcellular location">
    <subcellularLocation>
        <location evidence="1">Cell membrane</location>
        <topology evidence="1">Multi-pass membrane protein</topology>
    </subcellularLocation>
</comment>
<protein>
    <recommendedName>
        <fullName evidence="5">Galactan 5-O-arabinofuranosyltransferase</fullName>
        <ecNumber evidence="4">2.4.2.46</ecNumber>
    </recommendedName>
    <alternativeName>
        <fullName evidence="11">Arabinofuranosyltransferase AftA</fullName>
    </alternativeName>
</protein>
<comment type="pathway">
    <text evidence="2">Cell wall biogenesis; cell wall polysaccharide biosynthesis.</text>
</comment>
<evidence type="ECO:0000259" key="14">
    <source>
        <dbReference type="Pfam" id="PF12249"/>
    </source>
</evidence>
<evidence type="ECO:0000256" key="4">
    <source>
        <dbReference type="ARBA" id="ARBA00012037"/>
    </source>
</evidence>
<evidence type="ECO:0000256" key="8">
    <source>
        <dbReference type="ARBA" id="ARBA00022692"/>
    </source>
</evidence>
<keyword evidence="7" id="KW-0808">Transferase</keyword>
<organism evidence="16 17">
    <name type="scientific">Corynebacterium pseudogenitalium ATCC 33035</name>
    <dbReference type="NCBI Taxonomy" id="525264"/>
    <lineage>
        <taxon>Bacteria</taxon>
        <taxon>Bacillati</taxon>
        <taxon>Actinomycetota</taxon>
        <taxon>Actinomycetes</taxon>
        <taxon>Mycobacteriales</taxon>
        <taxon>Corynebacteriaceae</taxon>
        <taxon>Corynebacterium</taxon>
    </lineage>
</organism>
<dbReference type="GO" id="GO:0045227">
    <property type="term" value="P:capsule polysaccharide biosynthetic process"/>
    <property type="evidence" value="ECO:0007669"/>
    <property type="project" value="UniProtKB-UniPathway"/>
</dbReference>
<dbReference type="InterPro" id="IPR020959">
    <property type="entry name" value="ArabinofuranosylTrfase_AftA_C"/>
</dbReference>
<keyword evidence="8 13" id="KW-0812">Transmembrane</keyword>
<feature type="transmembrane region" description="Helical" evidence="13">
    <location>
        <begin position="428"/>
        <end position="451"/>
    </location>
</feature>
<evidence type="ECO:0000256" key="11">
    <source>
        <dbReference type="ARBA" id="ARBA00033184"/>
    </source>
</evidence>
<dbReference type="AlphaFoldDB" id="E2S5F2"/>
<feature type="domain" description="Arabinofuranosyltransferase AftA C-terminal" evidence="14">
    <location>
        <begin position="514"/>
        <end position="690"/>
    </location>
</feature>
<evidence type="ECO:0000256" key="13">
    <source>
        <dbReference type="SAM" id="Phobius"/>
    </source>
</evidence>
<dbReference type="EC" id="2.4.2.46" evidence="4"/>
<comment type="caution">
    <text evidence="16">The sequence shown here is derived from an EMBL/GenBank/DDBJ whole genome shotgun (WGS) entry which is preliminary data.</text>
</comment>
<dbReference type="eggNOG" id="ENOG502ZB59">
    <property type="taxonomic scope" value="Bacteria"/>
</dbReference>
<evidence type="ECO:0000313" key="17">
    <source>
        <dbReference type="Proteomes" id="UP000003020"/>
    </source>
</evidence>
<feature type="transmembrane region" description="Helical" evidence="13">
    <location>
        <begin position="100"/>
        <end position="126"/>
    </location>
</feature>
<evidence type="ECO:0000256" key="9">
    <source>
        <dbReference type="ARBA" id="ARBA00022989"/>
    </source>
</evidence>
<dbReference type="GO" id="GO:0044038">
    <property type="term" value="P:cell wall macromolecule biosynthetic process"/>
    <property type="evidence" value="ECO:0007669"/>
    <property type="project" value="InterPro"/>
</dbReference>
<feature type="transmembrane region" description="Helical" evidence="13">
    <location>
        <begin position="316"/>
        <end position="339"/>
    </location>
</feature>
<evidence type="ECO:0000256" key="7">
    <source>
        <dbReference type="ARBA" id="ARBA00022679"/>
    </source>
</evidence>
<evidence type="ECO:0000313" key="16">
    <source>
        <dbReference type="EMBL" id="EFQ80021.1"/>
    </source>
</evidence>
<evidence type="ECO:0000259" key="15">
    <source>
        <dbReference type="Pfam" id="PF12250"/>
    </source>
</evidence>
<sequence>MTGAVVYQGDVGKQVLTCPRQIWAAGLGYAKLMGMTSTAVPAQSTPVSEDNRTEAYRADALTPRATLLGIVLAALAGGVVTLLGWFAFKTVSLPSFNTSMVTRALTTVGVVLTLALAGGLCVWWLYDHYKESFTRPRWRSWLTYAATYLSPALLTLAAVGLPLSASRLWLDGVQVDQAFRTQFLTRSVDEMGYADMNYQDMPSFYPIGWFWLGGRLGALMGIPGWEVYQPWALISIAVAGCILVPIWQRLTSSLPVATAIALVTTAITLTIAAEEPYSAVIAMGLPTVAVLSARAFRGSWLATLGVTLYLGISATFYTLFTGAAALTVVSLIALFTALYEHTWRPILRLVIIAVGSIAIALIAWGPYVWSVMHSPVPLQTTAQHYLPEEGTQIPVPFLSLSIVGFLCLMGLIYIVIRLNDAEVRALGISLLGIYLWTVVSMVATLAGTTLLSFRLEVIVVLLFATAGILALAEIRLLGVHRLYPARFSHTTNKQITAVFGIILALAGVFYAQQIPEANEDAIDNAYSDTDGYGERADRFTSDSAHYYLDIHNFIQDQGFTPDETVVLTDEKTFMSYYPYWGFNAFTSHYANPLGEFSTRNEQIETWANDSWDMQPEEFRKALDSAPWRSPDVMMFRGDLENKDDGFKLHLAEDIYPNQPNIRYRAVFFNADVFDKGWKLQQTGPFVTAVRTK</sequence>
<feature type="transmembrane region" description="Helical" evidence="13">
    <location>
        <begin position="67"/>
        <end position="88"/>
    </location>
</feature>
<dbReference type="UniPathway" id="UPA00963"/>
<feature type="transmembrane region" description="Helical" evidence="13">
    <location>
        <begin position="495"/>
        <end position="512"/>
    </location>
</feature>
<evidence type="ECO:0000256" key="5">
    <source>
        <dbReference type="ARBA" id="ARBA00020482"/>
    </source>
</evidence>
<feature type="transmembrane region" description="Helical" evidence="13">
    <location>
        <begin position="254"/>
        <end position="272"/>
    </location>
</feature>
<feature type="domain" description="Arabinofuranosyltransferase AftA N-terminal" evidence="15">
    <location>
        <begin position="70"/>
        <end position="506"/>
    </location>
</feature>
<dbReference type="Pfam" id="PF12249">
    <property type="entry name" value="AftA_C"/>
    <property type="match status" value="1"/>
</dbReference>
<keyword evidence="9 13" id="KW-1133">Transmembrane helix</keyword>
<feature type="transmembrane region" description="Helical" evidence="13">
    <location>
        <begin position="138"/>
        <end position="161"/>
    </location>
</feature>
<dbReference type="GO" id="GO:0016757">
    <property type="term" value="F:glycosyltransferase activity"/>
    <property type="evidence" value="ECO:0007669"/>
    <property type="project" value="InterPro"/>
</dbReference>
<comment type="similarity">
    <text evidence="3">Belongs to the glycosyltransferase 85 family.</text>
</comment>
<dbReference type="EMBL" id="ABYQ02000013">
    <property type="protein sequence ID" value="EFQ80021.1"/>
    <property type="molecule type" value="Genomic_DNA"/>
</dbReference>
<dbReference type="GO" id="GO:0005886">
    <property type="term" value="C:plasma membrane"/>
    <property type="evidence" value="ECO:0007669"/>
    <property type="project" value="UniProtKB-SubCell"/>
</dbReference>
<evidence type="ECO:0000256" key="6">
    <source>
        <dbReference type="ARBA" id="ARBA00022475"/>
    </source>
</evidence>
<gene>
    <name evidence="16" type="ORF">HMPREF0305_11901</name>
</gene>
<dbReference type="HOGENOM" id="CLU_021304_0_0_11"/>
<evidence type="ECO:0000256" key="2">
    <source>
        <dbReference type="ARBA" id="ARBA00004776"/>
    </source>
</evidence>
<dbReference type="Proteomes" id="UP000003020">
    <property type="component" value="Unassembled WGS sequence"/>
</dbReference>
<evidence type="ECO:0000256" key="3">
    <source>
        <dbReference type="ARBA" id="ARBA00009655"/>
    </source>
</evidence>
<evidence type="ECO:0000256" key="1">
    <source>
        <dbReference type="ARBA" id="ARBA00004651"/>
    </source>
</evidence>
<feature type="transmembrane region" description="Helical" evidence="13">
    <location>
        <begin position="231"/>
        <end position="248"/>
    </location>
</feature>
<dbReference type="Pfam" id="PF12250">
    <property type="entry name" value="AftA_N"/>
    <property type="match status" value="1"/>
</dbReference>